<proteinExistence type="predicted"/>
<dbReference type="Proteomes" id="UP000887013">
    <property type="component" value="Unassembled WGS sequence"/>
</dbReference>
<feature type="region of interest" description="Disordered" evidence="1">
    <location>
        <begin position="1"/>
        <end position="93"/>
    </location>
</feature>
<gene>
    <name evidence="2" type="ORF">NPIL_307211</name>
</gene>
<sequence length="245" mass="27332">MRRDCVRRGPLTVIVSRRDGHRERKQATGSQDVFQGSSGMRLNERKDPIRSEEGEESPRSHLITDWRSDQRKREHGSGRKEDQRGGENEPRSLITLLPCVPIESQTVDGRDHSVAAAGRTSGTDDGSGCAPPDRGENHVILLWLLSGELPDKAQHMRALIQVLAFSTCRWVPQIRTSPVMRTGPESWDCAGGEESPPAKSKIFPGLSHALNIDRSGRRVGQVAWNFSIHHRPLPHAPRSRSFSTF</sequence>
<protein>
    <submittedName>
        <fullName evidence="2">Uncharacterized protein</fullName>
    </submittedName>
</protein>
<evidence type="ECO:0000256" key="1">
    <source>
        <dbReference type="SAM" id="MobiDB-lite"/>
    </source>
</evidence>
<comment type="caution">
    <text evidence="2">The sequence shown here is derived from an EMBL/GenBank/DDBJ whole genome shotgun (WGS) entry which is preliminary data.</text>
</comment>
<feature type="compositionally biased region" description="Basic and acidic residues" evidence="1">
    <location>
        <begin position="42"/>
        <end position="90"/>
    </location>
</feature>
<name>A0A8X6NXZ0_NEPPI</name>
<evidence type="ECO:0000313" key="3">
    <source>
        <dbReference type="Proteomes" id="UP000887013"/>
    </source>
</evidence>
<keyword evidence="3" id="KW-1185">Reference proteome</keyword>
<dbReference type="EMBL" id="BMAW01014199">
    <property type="protein sequence ID" value="GFT37889.1"/>
    <property type="molecule type" value="Genomic_DNA"/>
</dbReference>
<evidence type="ECO:0000313" key="2">
    <source>
        <dbReference type="EMBL" id="GFT37889.1"/>
    </source>
</evidence>
<feature type="compositionally biased region" description="Polar residues" evidence="1">
    <location>
        <begin position="27"/>
        <end position="40"/>
    </location>
</feature>
<accession>A0A8X6NXZ0</accession>
<reference evidence="2" key="1">
    <citation type="submission" date="2020-08" db="EMBL/GenBank/DDBJ databases">
        <title>Multicomponent nature underlies the extraordinary mechanical properties of spider dragline silk.</title>
        <authorList>
            <person name="Kono N."/>
            <person name="Nakamura H."/>
            <person name="Mori M."/>
            <person name="Yoshida Y."/>
            <person name="Ohtoshi R."/>
            <person name="Malay A.D."/>
            <person name="Moran D.A.P."/>
            <person name="Tomita M."/>
            <person name="Numata K."/>
            <person name="Arakawa K."/>
        </authorList>
    </citation>
    <scope>NUCLEOTIDE SEQUENCE</scope>
</reference>
<organism evidence="2 3">
    <name type="scientific">Nephila pilipes</name>
    <name type="common">Giant wood spider</name>
    <name type="synonym">Nephila maculata</name>
    <dbReference type="NCBI Taxonomy" id="299642"/>
    <lineage>
        <taxon>Eukaryota</taxon>
        <taxon>Metazoa</taxon>
        <taxon>Ecdysozoa</taxon>
        <taxon>Arthropoda</taxon>
        <taxon>Chelicerata</taxon>
        <taxon>Arachnida</taxon>
        <taxon>Araneae</taxon>
        <taxon>Araneomorphae</taxon>
        <taxon>Entelegynae</taxon>
        <taxon>Araneoidea</taxon>
        <taxon>Nephilidae</taxon>
        <taxon>Nephila</taxon>
    </lineage>
</organism>
<feature type="compositionally biased region" description="Basic and acidic residues" evidence="1">
    <location>
        <begin position="16"/>
        <end position="26"/>
    </location>
</feature>
<dbReference type="AlphaFoldDB" id="A0A8X6NXZ0"/>